<accession>A0A395JJH9</accession>
<evidence type="ECO:0008006" key="3">
    <source>
        <dbReference type="Google" id="ProtNLM"/>
    </source>
</evidence>
<dbReference type="AlphaFoldDB" id="A0A395JJH9"/>
<dbReference type="Proteomes" id="UP000253083">
    <property type="component" value="Unassembled WGS sequence"/>
</dbReference>
<proteinExistence type="predicted"/>
<protein>
    <recommendedName>
        <fullName evidence="3">GDSL-like lipase/acylhydrolase family protein</fullName>
    </recommendedName>
</protein>
<dbReference type="RefSeq" id="WP_113955076.1">
    <property type="nucleotide sequence ID" value="NZ_QNRT01000004.1"/>
</dbReference>
<comment type="caution">
    <text evidence="1">The sequence shown here is derived from an EMBL/GenBank/DDBJ whole genome shotgun (WGS) entry which is preliminary data.</text>
</comment>
<sequence length="439" mass="49506">MKKALFTLILLSFTYGLIELTAYAAYRIKFGDYNIASLQSAKLEAAQAKDKSAVFVPANAEQNNVIQTPILHPYVGFSIDGKRIDPNCKSSDKTQCASRIKVDTDRPLAKRSDKTAVVGVLGGSFADGTVRGGSKRYFDKVMRSIPEFEGKEVVVYNMAMGAYKQPQQLMQLAYYLSLGAEFDVIINLDGFNEMAASYYGWRDAGLHPAFPKSWNHRVSSSLTKAGLRAYSHKFQLLESRSGLAEWTSTFPVRWSPMINFLWRIMDPGYIDRIAKADAEIDQLFNPSDKNRDFAYEALGPDFDLESAEAVAEYAAKIWVDSSLAMRDLAEGNGARYYHFLQPNQYIDGAKLFNPAEKAIAILPKGGYGNVYRQTFPILIKESQRLIQQNIHFYDLTYMFKDIPDTLYVDNCCHLNPKGYDIVVREIAKTVKADYYPLKP</sequence>
<gene>
    <name evidence="1" type="ORF">DFR28_104139</name>
</gene>
<keyword evidence="2" id="KW-1185">Reference proteome</keyword>
<evidence type="ECO:0000313" key="1">
    <source>
        <dbReference type="EMBL" id="RBP49211.1"/>
    </source>
</evidence>
<dbReference type="SUPFAM" id="SSF52266">
    <property type="entry name" value="SGNH hydrolase"/>
    <property type="match status" value="1"/>
</dbReference>
<name>A0A395JJH9_9GAMM</name>
<evidence type="ECO:0000313" key="2">
    <source>
        <dbReference type="Proteomes" id="UP000253083"/>
    </source>
</evidence>
<dbReference type="InParanoid" id="A0A395JJH9"/>
<dbReference type="GO" id="GO:0016788">
    <property type="term" value="F:hydrolase activity, acting on ester bonds"/>
    <property type="evidence" value="ECO:0007669"/>
    <property type="project" value="UniProtKB-ARBA"/>
</dbReference>
<reference evidence="1 2" key="1">
    <citation type="submission" date="2018-06" db="EMBL/GenBank/DDBJ databases">
        <title>Genomic Encyclopedia of Type Strains, Phase IV (KMG-IV): sequencing the most valuable type-strain genomes for metagenomic binning, comparative biology and taxonomic classification.</title>
        <authorList>
            <person name="Goeker M."/>
        </authorList>
    </citation>
    <scope>NUCLEOTIDE SEQUENCE [LARGE SCALE GENOMIC DNA]</scope>
    <source>
        <strain evidence="1 2">DSM 24032</strain>
    </source>
</reference>
<organism evidence="1 2">
    <name type="scientific">Arenicella xantha</name>
    <dbReference type="NCBI Taxonomy" id="644221"/>
    <lineage>
        <taxon>Bacteria</taxon>
        <taxon>Pseudomonadati</taxon>
        <taxon>Pseudomonadota</taxon>
        <taxon>Gammaproteobacteria</taxon>
        <taxon>Arenicellales</taxon>
        <taxon>Arenicellaceae</taxon>
        <taxon>Arenicella</taxon>
    </lineage>
</organism>
<dbReference type="Gene3D" id="3.40.50.1110">
    <property type="entry name" value="SGNH hydrolase"/>
    <property type="match status" value="1"/>
</dbReference>
<dbReference type="EMBL" id="QNRT01000004">
    <property type="protein sequence ID" value="RBP49211.1"/>
    <property type="molecule type" value="Genomic_DNA"/>
</dbReference>
<dbReference type="InterPro" id="IPR036514">
    <property type="entry name" value="SGNH_hydro_sf"/>
</dbReference>
<dbReference type="OrthoDB" id="5447142at2"/>